<dbReference type="PANTHER" id="PTHR43364">
    <property type="entry name" value="NADH-SPECIFIC METHYLGLYOXAL REDUCTASE-RELATED"/>
    <property type="match status" value="1"/>
</dbReference>
<gene>
    <name evidence="6" type="ORF">CHH28_13760</name>
</gene>
<evidence type="ECO:0000256" key="4">
    <source>
        <dbReference type="ARBA" id="ARBA00070119"/>
    </source>
</evidence>
<dbReference type="GO" id="GO:0016491">
    <property type="term" value="F:oxidoreductase activity"/>
    <property type="evidence" value="ECO:0007669"/>
    <property type="project" value="UniProtKB-KW"/>
</dbReference>
<dbReference type="PANTHER" id="PTHR43364:SF4">
    <property type="entry name" value="NAD(P)-LINKED OXIDOREDUCTASE SUPERFAMILY PROTEIN"/>
    <property type="match status" value="1"/>
</dbReference>
<accession>A0A222FLX7</accession>
<name>A0A222FLX7_9GAMM</name>
<dbReference type="EMBL" id="CP022530">
    <property type="protein sequence ID" value="ASP39672.1"/>
    <property type="molecule type" value="Genomic_DNA"/>
</dbReference>
<keyword evidence="1" id="KW-0521">NADP</keyword>
<dbReference type="OrthoDB" id="9772407at2"/>
<dbReference type="Proteomes" id="UP000202440">
    <property type="component" value="Chromosome"/>
</dbReference>
<dbReference type="InterPro" id="IPR050523">
    <property type="entry name" value="AKR_Detox_Biosynth"/>
</dbReference>
<organism evidence="6 7">
    <name type="scientific">Bacterioplanes sanyensis</name>
    <dbReference type="NCBI Taxonomy" id="1249553"/>
    <lineage>
        <taxon>Bacteria</taxon>
        <taxon>Pseudomonadati</taxon>
        <taxon>Pseudomonadota</taxon>
        <taxon>Gammaproteobacteria</taxon>
        <taxon>Oceanospirillales</taxon>
        <taxon>Oceanospirillaceae</taxon>
        <taxon>Bacterioplanes</taxon>
    </lineage>
</organism>
<evidence type="ECO:0000313" key="7">
    <source>
        <dbReference type="Proteomes" id="UP000202440"/>
    </source>
</evidence>
<dbReference type="Gene3D" id="3.20.20.100">
    <property type="entry name" value="NADP-dependent oxidoreductase domain"/>
    <property type="match status" value="1"/>
</dbReference>
<dbReference type="Pfam" id="PF00248">
    <property type="entry name" value="Aldo_ket_red"/>
    <property type="match status" value="1"/>
</dbReference>
<dbReference type="CDD" id="cd19094">
    <property type="entry name" value="AKR_Tas-like"/>
    <property type="match status" value="1"/>
</dbReference>
<dbReference type="KEGG" id="bsan:CHH28_13760"/>
<evidence type="ECO:0000256" key="2">
    <source>
        <dbReference type="ARBA" id="ARBA00023002"/>
    </source>
</evidence>
<evidence type="ECO:0000256" key="3">
    <source>
        <dbReference type="ARBA" id="ARBA00038157"/>
    </source>
</evidence>
<sequence length="345" mass="38681">MERRRLGNTDLQVSKLCLGTMTWGEQNSEQQAHEQMDFAIEQGINFFDTAEMYPVPPKAETQGLTEQYIGSWLVARGQRERVILATKVAGPGEWLNYLRGGPKLTREHIHAAVDDSLRRLQTDYIDLYQLHWPARNTNFFGQLGYTVDVNEQLTPLEESLEALHELQQQGKIRHYGLSNESAWGTMKALSIAEARGYARAVSVQNPYNLLNRSYEVGMAEVSHREQVGLLAYSPLAFGALSGKYLGGQRPQGARLSLFDRFQRYLGEQAEEAIARYVAVAQEHQLSPAMMALAFVTEQPFVTSNIIGATNLEQLAENIRSADLQLSDEALSAIEQVHLLNTNPCP</sequence>
<comment type="similarity">
    <text evidence="3">Belongs to the aldo/keto reductase family. Aldo/keto reductase 2 subfamily.</text>
</comment>
<protein>
    <recommendedName>
        <fullName evidence="4">Protein tas</fullName>
    </recommendedName>
</protein>
<dbReference type="InterPro" id="IPR023210">
    <property type="entry name" value="NADP_OxRdtase_dom"/>
</dbReference>
<evidence type="ECO:0000256" key="1">
    <source>
        <dbReference type="ARBA" id="ARBA00022857"/>
    </source>
</evidence>
<reference evidence="6 7" key="1">
    <citation type="submission" date="2017-07" db="EMBL/GenBank/DDBJ databases">
        <title>Annotated genome sequence of Bacterioplanes sanyensis isolated from Red Sea.</title>
        <authorList>
            <person name="Rehman Z.U."/>
        </authorList>
    </citation>
    <scope>NUCLEOTIDE SEQUENCE [LARGE SCALE GENOMIC DNA]</scope>
    <source>
        <strain evidence="6 7">NV9</strain>
    </source>
</reference>
<evidence type="ECO:0000259" key="5">
    <source>
        <dbReference type="Pfam" id="PF00248"/>
    </source>
</evidence>
<feature type="domain" description="NADP-dependent oxidoreductase" evidence="5">
    <location>
        <begin position="15"/>
        <end position="336"/>
    </location>
</feature>
<dbReference type="InterPro" id="IPR036812">
    <property type="entry name" value="NAD(P)_OxRdtase_dom_sf"/>
</dbReference>
<proteinExistence type="inferred from homology"/>
<dbReference type="RefSeq" id="WP_094060847.1">
    <property type="nucleotide sequence ID" value="NZ_CP022530.1"/>
</dbReference>
<evidence type="ECO:0000313" key="6">
    <source>
        <dbReference type="EMBL" id="ASP39672.1"/>
    </source>
</evidence>
<dbReference type="FunFam" id="3.20.20.100:FF:000005">
    <property type="entry name" value="NADP(H)-dependent aldo-keto reductase"/>
    <property type="match status" value="1"/>
</dbReference>
<dbReference type="NCBIfam" id="NF007912">
    <property type="entry name" value="PRK10625.1"/>
    <property type="match status" value="1"/>
</dbReference>
<dbReference type="AlphaFoldDB" id="A0A222FLX7"/>
<keyword evidence="2" id="KW-0560">Oxidoreductase</keyword>
<dbReference type="SUPFAM" id="SSF51430">
    <property type="entry name" value="NAD(P)-linked oxidoreductase"/>
    <property type="match status" value="1"/>
</dbReference>
<keyword evidence="7" id="KW-1185">Reference proteome</keyword>